<keyword evidence="2 9" id="KW-0645">Protease</keyword>
<keyword evidence="7 9" id="KW-0482">Metalloprotease</keyword>
<comment type="function">
    <text evidence="9 10">Catalyzes hydrolysis of the D-alanyl-D-alanine dipeptide.</text>
</comment>
<evidence type="ECO:0000256" key="5">
    <source>
        <dbReference type="ARBA" id="ARBA00022833"/>
    </source>
</evidence>
<feature type="site" description="Transition state stabilizer" evidence="9">
    <location>
        <position position="71"/>
    </location>
</feature>
<dbReference type="InterPro" id="IPR000755">
    <property type="entry name" value="A_A_dipeptidase"/>
</dbReference>
<evidence type="ECO:0000256" key="10">
    <source>
        <dbReference type="PIRNR" id="PIRNR026671"/>
    </source>
</evidence>
<evidence type="ECO:0000256" key="3">
    <source>
        <dbReference type="ARBA" id="ARBA00022723"/>
    </source>
</evidence>
<dbReference type="Gene3D" id="3.30.1380.10">
    <property type="match status" value="1"/>
</dbReference>
<feature type="binding site" evidence="9">
    <location>
        <position position="105"/>
    </location>
    <ligand>
        <name>Zn(2+)</name>
        <dbReference type="ChEBI" id="CHEBI:29105"/>
        <note>catalytic</note>
    </ligand>
</feature>
<dbReference type="Pfam" id="PF01427">
    <property type="entry name" value="Peptidase_M15"/>
    <property type="match status" value="1"/>
</dbReference>
<feature type="binding site" evidence="9">
    <location>
        <position position="165"/>
    </location>
    <ligand>
        <name>Zn(2+)</name>
        <dbReference type="ChEBI" id="CHEBI:29105"/>
        <note>catalytic</note>
    </ligand>
</feature>
<proteinExistence type="inferred from homology"/>
<gene>
    <name evidence="9" type="primary">ddpX</name>
    <name evidence="11" type="ORF">ED28_11995</name>
</gene>
<comment type="similarity">
    <text evidence="9 10">Belongs to the peptidase M15D family.</text>
</comment>
<evidence type="ECO:0000256" key="2">
    <source>
        <dbReference type="ARBA" id="ARBA00022670"/>
    </source>
</evidence>
<evidence type="ECO:0000256" key="6">
    <source>
        <dbReference type="ARBA" id="ARBA00022997"/>
    </source>
</evidence>
<accession>A0A443IC96</accession>
<keyword evidence="12" id="KW-1185">Reference proteome</keyword>
<keyword evidence="4 9" id="KW-0378">Hydrolase</keyword>
<evidence type="ECO:0000256" key="8">
    <source>
        <dbReference type="ARBA" id="ARBA00023316"/>
    </source>
</evidence>
<protein>
    <recommendedName>
        <fullName evidence="9 10">D-alanyl-D-alanine dipeptidase</fullName>
        <shortName evidence="9 10">D-Ala-D-Ala dipeptidase</shortName>
        <ecNumber evidence="9 10">3.4.13.22</ecNumber>
    </recommendedName>
</protein>
<feature type="binding site" evidence="9">
    <location>
        <position position="98"/>
    </location>
    <ligand>
        <name>Zn(2+)</name>
        <dbReference type="ChEBI" id="CHEBI:29105"/>
        <note>catalytic</note>
    </ligand>
</feature>
<dbReference type="CDD" id="cd14840">
    <property type="entry name" value="D-Ala-D-Ala_dipeptidase_Aad"/>
    <property type="match status" value="1"/>
</dbReference>
<dbReference type="GO" id="GO:0006508">
    <property type="term" value="P:proteolysis"/>
    <property type="evidence" value="ECO:0007669"/>
    <property type="project" value="UniProtKB-KW"/>
</dbReference>
<sequence>MNDDVELIDIARLIPEVVIDLKYATTDNLTGKVIYRENRCLLHPDAAKALSRSVEVAALAGFTLLIYDAWRPQKAQDYLWLACPDPQYVVEASLGSNHSRGTAVDVTLIDENGDVLDMGAAFDEMHERSHPFHPTVPLFAQRNRLLLNGIMFAGGFTGIKTEWWHFELPNSADYPLLSDRFGCVEPAESPSD</sequence>
<evidence type="ECO:0000256" key="9">
    <source>
        <dbReference type="HAMAP-Rule" id="MF_01924"/>
    </source>
</evidence>
<keyword evidence="5 9" id="KW-0862">Zinc</keyword>
<dbReference type="AlphaFoldDB" id="A0A443IC96"/>
<dbReference type="GO" id="GO:0008237">
    <property type="term" value="F:metallopeptidase activity"/>
    <property type="evidence" value="ECO:0007669"/>
    <property type="project" value="UniProtKB-KW"/>
</dbReference>
<dbReference type="NCBIfam" id="NF007557">
    <property type="entry name" value="PRK10178.1"/>
    <property type="match status" value="1"/>
</dbReference>
<dbReference type="PANTHER" id="PTHR43126:SF1">
    <property type="entry name" value="D-ALANYL-D-ALANINE DIPEPTIDASE"/>
    <property type="match status" value="1"/>
</dbReference>
<evidence type="ECO:0000256" key="7">
    <source>
        <dbReference type="ARBA" id="ARBA00023049"/>
    </source>
</evidence>
<reference evidence="11 12" key="1">
    <citation type="submission" date="2014-04" db="EMBL/GenBank/DDBJ databases">
        <title>Draft genome sequence of Pantoea beijingensis strain LMG 27579, an emerging pathogen to Pleurotus eryngii with potential industrial application.</title>
        <authorList>
            <person name="Xu F."/>
            <person name="Liu Y."/>
            <person name="Wang S."/>
            <person name="Yin Y."/>
            <person name="Ma Y."/>
            <person name="Zhao S."/>
            <person name="Rong C."/>
        </authorList>
    </citation>
    <scope>NUCLEOTIDE SEQUENCE [LARGE SCALE GENOMIC DNA]</scope>
    <source>
        <strain evidence="11 12">LMG 27579</strain>
    </source>
</reference>
<name>A0A443IC96_9GAMM</name>
<keyword evidence="8 10" id="KW-0961">Cell wall biogenesis/degradation</keyword>
<comment type="cofactor">
    <cofactor evidence="9">
        <name>Zn(2+)</name>
        <dbReference type="ChEBI" id="CHEBI:29105"/>
    </cofactor>
    <text evidence="9">Binds 1 zinc ion per subunit.</text>
</comment>
<dbReference type="Proteomes" id="UP000288794">
    <property type="component" value="Unassembled WGS sequence"/>
</dbReference>
<evidence type="ECO:0000256" key="1">
    <source>
        <dbReference type="ARBA" id="ARBA00001362"/>
    </source>
</evidence>
<dbReference type="EC" id="3.4.13.22" evidence="9 10"/>
<organism evidence="11 12">
    <name type="scientific">[Pantoea] beijingensis</name>
    <dbReference type="NCBI Taxonomy" id="1324864"/>
    <lineage>
        <taxon>Bacteria</taxon>
        <taxon>Pseudomonadati</taxon>
        <taxon>Pseudomonadota</taxon>
        <taxon>Gammaproteobacteria</taxon>
        <taxon>Enterobacterales</taxon>
        <taxon>Erwiniaceae</taxon>
        <taxon>Erwinia</taxon>
    </lineage>
</organism>
<dbReference type="PIRSF" id="PIRSF026671">
    <property type="entry name" value="AA_dipeptidase"/>
    <property type="match status" value="1"/>
</dbReference>
<dbReference type="GO" id="GO:0160237">
    <property type="term" value="F:D-Ala-D-Ala dipeptidase activity"/>
    <property type="evidence" value="ECO:0007669"/>
    <property type="project" value="UniProtKB-EC"/>
</dbReference>
<evidence type="ECO:0000313" key="11">
    <source>
        <dbReference type="EMBL" id="RWR01739.1"/>
    </source>
</evidence>
<dbReference type="GO" id="GO:0071555">
    <property type="term" value="P:cell wall organization"/>
    <property type="evidence" value="ECO:0007669"/>
    <property type="project" value="UniProtKB-KW"/>
</dbReference>
<comment type="catalytic activity">
    <reaction evidence="1 9 10">
        <text>D-alanyl-D-alanine + H2O = 2 D-alanine</text>
        <dbReference type="Rhea" id="RHEA:20661"/>
        <dbReference type="ChEBI" id="CHEBI:15377"/>
        <dbReference type="ChEBI" id="CHEBI:57416"/>
        <dbReference type="ChEBI" id="CHEBI:57822"/>
        <dbReference type="EC" id="3.4.13.22"/>
    </reaction>
</comment>
<dbReference type="EMBL" id="JMEE01000034">
    <property type="protein sequence ID" value="RWR01739.1"/>
    <property type="molecule type" value="Genomic_DNA"/>
</dbReference>
<evidence type="ECO:0000256" key="4">
    <source>
        <dbReference type="ARBA" id="ARBA00022801"/>
    </source>
</evidence>
<dbReference type="SUPFAM" id="SSF55166">
    <property type="entry name" value="Hedgehog/DD-peptidase"/>
    <property type="match status" value="1"/>
</dbReference>
<evidence type="ECO:0000313" key="12">
    <source>
        <dbReference type="Proteomes" id="UP000288794"/>
    </source>
</evidence>
<comment type="caution">
    <text evidence="11">The sequence shown here is derived from an EMBL/GenBank/DDBJ whole genome shotgun (WGS) entry which is preliminary data.</text>
</comment>
<dbReference type="HAMAP" id="MF_01924">
    <property type="entry name" value="A_A_dipeptidase"/>
    <property type="match status" value="1"/>
</dbReference>
<keyword evidence="6 9" id="KW-0224">Dipeptidase</keyword>
<dbReference type="InterPro" id="IPR009045">
    <property type="entry name" value="Zn_M74/Hedgehog-like"/>
</dbReference>
<dbReference type="GO" id="GO:0008270">
    <property type="term" value="F:zinc ion binding"/>
    <property type="evidence" value="ECO:0007669"/>
    <property type="project" value="UniProtKB-UniRule"/>
</dbReference>
<dbReference type="PANTHER" id="PTHR43126">
    <property type="entry name" value="D-ALANYL-D-ALANINE DIPEPTIDASE"/>
    <property type="match status" value="1"/>
</dbReference>
<feature type="active site" description="Proton donor/acceptor" evidence="9">
    <location>
        <position position="162"/>
    </location>
</feature>
<dbReference type="RefSeq" id="WP_182611421.1">
    <property type="nucleotide sequence ID" value="NZ_CP071409.1"/>
</dbReference>
<keyword evidence="3 9" id="KW-0479">Metal-binding</keyword>